<evidence type="ECO:0000313" key="4">
    <source>
        <dbReference type="Proteomes" id="UP001497744"/>
    </source>
</evidence>
<keyword evidence="2" id="KW-0812">Transmembrane</keyword>
<keyword evidence="4" id="KW-1185">Reference proteome</keyword>
<dbReference type="RefSeq" id="XP_067714154.1">
    <property type="nucleotide sequence ID" value="XM_067858053.1"/>
</dbReference>
<evidence type="ECO:0000256" key="2">
    <source>
        <dbReference type="SAM" id="Phobius"/>
    </source>
</evidence>
<evidence type="ECO:0000256" key="1">
    <source>
        <dbReference type="SAM" id="MobiDB-lite"/>
    </source>
</evidence>
<accession>A0AAV4LRE4</accession>
<reference evidence="3 4" key="1">
    <citation type="submission" date="2021-06" db="EMBL/GenBank/DDBJ databases">
        <title>Genome sequence of Babesia caballi.</title>
        <authorList>
            <person name="Yamagishi J."/>
            <person name="Kidaka T."/>
            <person name="Ochi A."/>
        </authorList>
    </citation>
    <scope>NUCLEOTIDE SEQUENCE [LARGE SCALE GENOMIC DNA]</scope>
    <source>
        <strain evidence="3">USDA-D6B2</strain>
    </source>
</reference>
<feature type="compositionally biased region" description="Basic and acidic residues" evidence="1">
    <location>
        <begin position="533"/>
        <end position="549"/>
    </location>
</feature>
<organism evidence="3 4">
    <name type="scientific">Babesia caballi</name>
    <dbReference type="NCBI Taxonomy" id="5871"/>
    <lineage>
        <taxon>Eukaryota</taxon>
        <taxon>Sar</taxon>
        <taxon>Alveolata</taxon>
        <taxon>Apicomplexa</taxon>
        <taxon>Aconoidasida</taxon>
        <taxon>Piroplasmida</taxon>
        <taxon>Babesiidae</taxon>
        <taxon>Babesia</taxon>
    </lineage>
</organism>
<protein>
    <submittedName>
        <fullName evidence="3">Response regulator transcription factor</fullName>
    </submittedName>
</protein>
<comment type="caution">
    <text evidence="3">The sequence shown here is derived from an EMBL/GenBank/DDBJ whole genome shotgun (WGS) entry which is preliminary data.</text>
</comment>
<dbReference type="EMBL" id="BPLF01000001">
    <property type="protein sequence ID" value="GIX62085.1"/>
    <property type="molecule type" value="Genomic_DNA"/>
</dbReference>
<keyword evidence="2" id="KW-1133">Transmembrane helix</keyword>
<dbReference type="Proteomes" id="UP001497744">
    <property type="component" value="Unassembled WGS sequence"/>
</dbReference>
<dbReference type="GeneID" id="94193566"/>
<gene>
    <name evidence="3" type="ORF">BcabD6B2_15200</name>
</gene>
<sequence>MTGVSEVDADTLTDLAKMLQWLAVLEGKGSMQMLHMTMLQQMLLVGMFDYDDVLTSAFDNVVNLAVLIQNIPGLHQQSSPLYTMDIKSDEQAKKCFDIFMKILKRLYDNALSLIADVNKSSGYAVGYFGFLYGSSYFTHVTDELRESFSKYGFKGITNELKTMNLFWNLLQLLIYGNWRFHGLDKLNKWHTSFVEHRKNYERHCSKPTLRDLLLHVKHVCHSYRTPFKTQMLKQLPVDMWSQKKNIESILERLPSEILSLDNCISSTASDSTWYTYALVEFELNWDYLVRAVPYFEEYIRDLSYLRQLVHTKWSNGIVSDRAVSEFFNKHGFGQKHEDINFTQLITCKDDIVQLIGQPLKHDDSDTNHKEGDLGVMVRILSFTYHERSMKSLAQPSCFKERLIWLVCLFKDSRSSLLFYNLHQSSLVDAFAKKLKKAHLNSYVDKVTTSLLMIPMRVWKVLQTVTNENIDYGYYQDAIFSSEYANEYITLFFEILLELLQEVHFILLYTAPNQGWNTLTLVPRNVNVEDSIKTNTQDRTKPKGEHHGSPKDAVATGISDVEDDISDYGLDGEDGGIWRRKKYKKGEEPVIQHGAAESQMREWFLYQGFSAKTLNPTLTGHSIYILMVPLLLGNFGLKYVYGCLWALLDTTQEKFLVPPKKFKEKLDWLTKLDSSQQHYNALNGMMERLVGMDTTDAKKAAEALHSVVYCASAARRYLLKDPDDFGNYNDVFCIYTAVDLYLTTLYDVLAGLEADRKALLSNIKTAGNSKKYLKDNTQLRGWFVNNGFRDQELYLDGELSELKKLLESEWPGNLGILREQVQYVISIMEPENIKDMVEWCYQLKVKASVILQKLKGDLKNTVSDFVGSAHSVEVAKVCDRYVESLSEMRRRIYKSFSDKSPFSNAIFHKKLYDYYRTTFFKILSSMYQHCFPTRENLFGANNTNEFKAPDEFMAEYHVLQKPMGRLILANDVVISKVTDVSPFDAEVDKTLANVFRIPERDDNTKKALEGYIAMMQGIKVIRQPDESNLALTAAVTTAVGTGAVGAGVVYFKFNALYAFFGKLLA</sequence>
<name>A0AAV4LRE4_BABCB</name>
<keyword evidence="2" id="KW-0472">Membrane</keyword>
<feature type="transmembrane region" description="Helical" evidence="2">
    <location>
        <begin position="1028"/>
        <end position="1050"/>
    </location>
</feature>
<dbReference type="AlphaFoldDB" id="A0AAV4LRE4"/>
<proteinExistence type="predicted"/>
<feature type="region of interest" description="Disordered" evidence="1">
    <location>
        <begin position="533"/>
        <end position="553"/>
    </location>
</feature>
<evidence type="ECO:0000313" key="3">
    <source>
        <dbReference type="EMBL" id="GIX62085.1"/>
    </source>
</evidence>